<sequence>MKTSKPPTLAQAVATLALLPLLASAAPLKVHGIFSSNMVLQRDKPIVVWGWADSGEAVSVSLGSEKAKATATGEKGRWEVSFPAREASSEPQKLTVTSGGETVEMENIVIGDVWVMNGQSNMAWSLAKTLQFDLESSQADLPLLRQIKISPNEQETLQTDIPVSVMPNGGWVTSTPETAGQISAIGYAFGSRLQRSLQIPIGLIDNARGGASIESLVPHHKFDDHPLAKRYAESVKQRRAEFDWDEQVAKMVAKWEKEVADKRKKGVAEDKLPKKPTRADVRSWNIPGKSPSDAASCYNGMFGAFKGLNIKGVVFHQGYNNAMSSACRPERYRVLMKLMVEGWREDFNDPALPVSIIGFCAGAIPQNEENFELWTVSGGAYIRESQRLGLADVGDAEMTAFLPAYDVQIPGLHPFKKQEHGIRAARWAMNRVYGMEVAWDTASLVSAEAKGDEMVLTFDKPVMPDDMSTIPRGFAIAGEDGKFYLGHARFRLKKDAGIWNTANKSFDTTIVHVWSPLVEKPVAVRYAWATSPLGNLKVGGKSWAPLASFRTDEWDWPESDDPTESLYGRSDGKAAAEDAAERHQFRREKEAEMAVEVLKRLDALGQEAEE</sequence>
<accession>A0ABN6H3M0</accession>
<dbReference type="Gene3D" id="3.40.50.1110">
    <property type="entry name" value="SGNH hydrolase"/>
    <property type="match status" value="1"/>
</dbReference>
<name>A0ABN6H3M0_9BACT</name>
<feature type="compositionally biased region" description="Acidic residues" evidence="1">
    <location>
        <begin position="554"/>
        <end position="563"/>
    </location>
</feature>
<proteinExistence type="predicted"/>
<dbReference type="EMBL" id="AP024702">
    <property type="protein sequence ID" value="BCX48168.1"/>
    <property type="molecule type" value="Genomic_DNA"/>
</dbReference>
<dbReference type="InterPro" id="IPR036514">
    <property type="entry name" value="SGNH_hydro_sf"/>
</dbReference>
<evidence type="ECO:0000313" key="3">
    <source>
        <dbReference type="EMBL" id="BCX48168.1"/>
    </source>
</evidence>
<reference evidence="3 4" key="1">
    <citation type="submission" date="2021-06" db="EMBL/GenBank/DDBJ databases">
        <title>Complete genome of Haloferula helveola possessing various polysaccharide degrading enzymes.</title>
        <authorList>
            <person name="Takami H."/>
            <person name="Huang C."/>
            <person name="Hamasaki K."/>
        </authorList>
    </citation>
    <scope>NUCLEOTIDE SEQUENCE [LARGE SCALE GENOMIC DNA]</scope>
    <source>
        <strain evidence="3 4">CN-1</strain>
    </source>
</reference>
<feature type="compositionally biased region" description="Basic and acidic residues" evidence="1">
    <location>
        <begin position="570"/>
        <end position="588"/>
    </location>
</feature>
<dbReference type="PANTHER" id="PTHR22901">
    <property type="entry name" value="SIALATE O-ACETYLESTERASE"/>
    <property type="match status" value="1"/>
</dbReference>
<feature type="signal peptide" evidence="2">
    <location>
        <begin position="1"/>
        <end position="25"/>
    </location>
</feature>
<dbReference type="RefSeq" id="WP_338690786.1">
    <property type="nucleotide sequence ID" value="NZ_AP024702.1"/>
</dbReference>
<dbReference type="Proteomes" id="UP001374893">
    <property type="component" value="Chromosome"/>
</dbReference>
<keyword evidence="4" id="KW-1185">Reference proteome</keyword>
<keyword evidence="2" id="KW-0732">Signal</keyword>
<evidence type="ECO:0000256" key="1">
    <source>
        <dbReference type="SAM" id="MobiDB-lite"/>
    </source>
</evidence>
<evidence type="ECO:0000256" key="2">
    <source>
        <dbReference type="SAM" id="SignalP"/>
    </source>
</evidence>
<organism evidence="3 4">
    <name type="scientific">Haloferula helveola</name>
    <dbReference type="NCBI Taxonomy" id="490095"/>
    <lineage>
        <taxon>Bacteria</taxon>
        <taxon>Pseudomonadati</taxon>
        <taxon>Verrucomicrobiota</taxon>
        <taxon>Verrucomicrobiia</taxon>
        <taxon>Verrucomicrobiales</taxon>
        <taxon>Verrucomicrobiaceae</taxon>
        <taxon>Haloferula</taxon>
    </lineage>
</organism>
<feature type="chain" id="PRO_5046334831" evidence="2">
    <location>
        <begin position="26"/>
        <end position="610"/>
    </location>
</feature>
<evidence type="ECO:0000313" key="4">
    <source>
        <dbReference type="Proteomes" id="UP001374893"/>
    </source>
</evidence>
<gene>
    <name evidence="3" type="ORF">HAHE_20760</name>
</gene>
<protein>
    <submittedName>
        <fullName evidence="3">9-O-acetylesterase</fullName>
    </submittedName>
</protein>
<feature type="region of interest" description="Disordered" evidence="1">
    <location>
        <begin position="264"/>
        <end position="286"/>
    </location>
</feature>
<dbReference type="SUPFAM" id="SSF52266">
    <property type="entry name" value="SGNH hydrolase"/>
    <property type="match status" value="1"/>
</dbReference>
<feature type="compositionally biased region" description="Basic and acidic residues" evidence="1">
    <location>
        <begin position="264"/>
        <end position="281"/>
    </location>
</feature>
<feature type="region of interest" description="Disordered" evidence="1">
    <location>
        <begin position="554"/>
        <end position="588"/>
    </location>
</feature>
<dbReference type="PANTHER" id="PTHR22901:SF0">
    <property type="entry name" value="SIALATE O-ACETYLESTERASE"/>
    <property type="match status" value="1"/>
</dbReference>
<dbReference type="InterPro" id="IPR039329">
    <property type="entry name" value="SIAE"/>
</dbReference>